<dbReference type="Proteomes" id="UP000053464">
    <property type="component" value="Unassembled WGS sequence"/>
</dbReference>
<protein>
    <recommendedName>
        <fullName evidence="3">Cell division protein ZapA</fullName>
    </recommendedName>
</protein>
<sequence length="104" mass="11076">MSNVTLEIAGRKYTIACAPGEEQHIEELGRSISAKLAQLDGLNGQSPERVLLYASLLLADELYEATSNAPATAEPDEATAIRLESMADRLESLAMQLETGPSAS</sequence>
<dbReference type="STRING" id="1581420.AAW00_04520"/>
<evidence type="ECO:0008006" key="3">
    <source>
        <dbReference type="Google" id="ProtNLM"/>
    </source>
</evidence>
<name>A0A0G9N2C1_9SPHN</name>
<dbReference type="RefSeq" id="WP_047003075.1">
    <property type="nucleotide sequence ID" value="NZ_LBHB01000001.1"/>
</dbReference>
<keyword evidence="2" id="KW-1185">Reference proteome</keyword>
<accession>A0A0G9N2C1</accession>
<dbReference type="InterPro" id="IPR036192">
    <property type="entry name" value="Cell_div_ZapA-like_sf"/>
</dbReference>
<comment type="caution">
    <text evidence="1">The sequence shown here is derived from an EMBL/GenBank/DDBJ whole genome shotgun (WGS) entry which is preliminary data.</text>
</comment>
<dbReference type="OrthoDB" id="9797575at2"/>
<dbReference type="Gene3D" id="3.30.160.880">
    <property type="entry name" value="Cell division protein ZapA protomer, N-terminal domain"/>
    <property type="match status" value="1"/>
</dbReference>
<evidence type="ECO:0000313" key="1">
    <source>
        <dbReference type="EMBL" id="KLE35668.1"/>
    </source>
</evidence>
<organism evidence="1 2">
    <name type="scientific">Aurantiacibacter luteus</name>
    <dbReference type="NCBI Taxonomy" id="1581420"/>
    <lineage>
        <taxon>Bacteria</taxon>
        <taxon>Pseudomonadati</taxon>
        <taxon>Pseudomonadota</taxon>
        <taxon>Alphaproteobacteria</taxon>
        <taxon>Sphingomonadales</taxon>
        <taxon>Erythrobacteraceae</taxon>
        <taxon>Aurantiacibacter</taxon>
    </lineage>
</organism>
<dbReference type="InterPro" id="IPR007838">
    <property type="entry name" value="Cell_div_ZapA-like"/>
</dbReference>
<evidence type="ECO:0000313" key="2">
    <source>
        <dbReference type="Proteomes" id="UP000053464"/>
    </source>
</evidence>
<reference evidence="1 2" key="1">
    <citation type="submission" date="2015-04" db="EMBL/GenBank/DDBJ databases">
        <title>The draft genome sequence of Erythrobacter luteus KA37.</title>
        <authorList>
            <person name="Zhuang L."/>
            <person name="Liu Y."/>
            <person name="Shao Z."/>
        </authorList>
    </citation>
    <scope>NUCLEOTIDE SEQUENCE [LARGE SCALE GENOMIC DNA]</scope>
    <source>
        <strain evidence="1 2">KA37</strain>
    </source>
</reference>
<dbReference type="Pfam" id="PF05164">
    <property type="entry name" value="ZapA"/>
    <property type="match status" value="1"/>
</dbReference>
<dbReference type="AlphaFoldDB" id="A0A0G9N2C1"/>
<proteinExistence type="predicted"/>
<dbReference type="InterPro" id="IPR042233">
    <property type="entry name" value="Cell_div_ZapA_N"/>
</dbReference>
<dbReference type="SUPFAM" id="SSF102829">
    <property type="entry name" value="Cell division protein ZapA-like"/>
    <property type="match status" value="1"/>
</dbReference>
<dbReference type="EMBL" id="LBHB01000001">
    <property type="protein sequence ID" value="KLE35668.1"/>
    <property type="molecule type" value="Genomic_DNA"/>
</dbReference>
<gene>
    <name evidence="1" type="ORF">AAW00_04520</name>
</gene>
<dbReference type="PATRIC" id="fig|1581420.6.peg.910"/>